<keyword evidence="1" id="KW-0472">Membrane</keyword>
<organism evidence="2 3">
    <name type="scientific">Candidatus Enterococcus ikei</name>
    <dbReference type="NCBI Taxonomy" id="2815326"/>
    <lineage>
        <taxon>Bacteria</taxon>
        <taxon>Bacillati</taxon>
        <taxon>Bacillota</taxon>
        <taxon>Bacilli</taxon>
        <taxon>Lactobacillales</taxon>
        <taxon>Enterococcaceae</taxon>
        <taxon>Enterococcus</taxon>
    </lineage>
</organism>
<keyword evidence="1" id="KW-0812">Transmembrane</keyword>
<reference evidence="2 3" key="1">
    <citation type="submission" date="2021-03" db="EMBL/GenBank/DDBJ databases">
        <title>Enterococcal diversity collection.</title>
        <authorList>
            <person name="Gilmore M.S."/>
            <person name="Schwartzman J."/>
            <person name="Van Tyne D."/>
            <person name="Martin M."/>
            <person name="Earl A.M."/>
            <person name="Manson A.L."/>
            <person name="Straub T."/>
            <person name="Salamzade R."/>
            <person name="Saavedra J."/>
            <person name="Lebreton F."/>
            <person name="Prichula J."/>
            <person name="Schaufler K."/>
            <person name="Gaca A."/>
            <person name="Sgardioli B."/>
            <person name="Wagenaar J."/>
            <person name="Strong T."/>
        </authorList>
    </citation>
    <scope>NUCLEOTIDE SEQUENCE [LARGE SCALE GENOMIC DNA]</scope>
    <source>
        <strain evidence="2 3">DIV0869a</strain>
    </source>
</reference>
<evidence type="ECO:0000313" key="3">
    <source>
        <dbReference type="Proteomes" id="UP000664632"/>
    </source>
</evidence>
<dbReference type="EMBL" id="JAFLWD010000051">
    <property type="protein sequence ID" value="MBO0441850.1"/>
    <property type="molecule type" value="Genomic_DNA"/>
</dbReference>
<name>A0ABS3H2Y6_9ENTE</name>
<comment type="caution">
    <text evidence="2">The sequence shown here is derived from an EMBL/GenBank/DDBJ whole genome shotgun (WGS) entry which is preliminary data.</text>
</comment>
<proteinExistence type="predicted"/>
<keyword evidence="1" id="KW-1133">Transmembrane helix</keyword>
<sequence length="82" mass="9185">MNNVVMQSASMVLSLKESVIRKVDEKIVQYDAWFLVFLAVLLGLAFVIGTALAIWCVVYQGKKFTGNWNWAKTGISINVECN</sequence>
<gene>
    <name evidence="2" type="ORF">JZO69_15900</name>
</gene>
<dbReference type="RefSeq" id="WP_207113803.1">
    <property type="nucleotide sequence ID" value="NZ_JAFLWD010000051.1"/>
</dbReference>
<feature type="transmembrane region" description="Helical" evidence="1">
    <location>
        <begin position="32"/>
        <end position="58"/>
    </location>
</feature>
<protein>
    <submittedName>
        <fullName evidence="2">Uncharacterized protein</fullName>
    </submittedName>
</protein>
<keyword evidence="3" id="KW-1185">Reference proteome</keyword>
<evidence type="ECO:0000313" key="2">
    <source>
        <dbReference type="EMBL" id="MBO0441850.1"/>
    </source>
</evidence>
<accession>A0ABS3H2Y6</accession>
<evidence type="ECO:0000256" key="1">
    <source>
        <dbReference type="SAM" id="Phobius"/>
    </source>
</evidence>
<dbReference type="Proteomes" id="UP000664632">
    <property type="component" value="Unassembled WGS sequence"/>
</dbReference>